<proteinExistence type="predicted"/>
<dbReference type="EMBL" id="LXJU01000003">
    <property type="protein sequence ID" value="OGE55900.1"/>
    <property type="molecule type" value="Genomic_DNA"/>
</dbReference>
<comment type="caution">
    <text evidence="1">The sequence shown here is derived from an EMBL/GenBank/DDBJ whole genome shotgun (WGS) entry which is preliminary data.</text>
</comment>
<evidence type="ECO:0000313" key="1">
    <source>
        <dbReference type="EMBL" id="OGE55900.1"/>
    </source>
</evidence>
<evidence type="ECO:0000313" key="2">
    <source>
        <dbReference type="Proteomes" id="UP000177622"/>
    </source>
</evidence>
<name>A0A1F5LS98_PENAI</name>
<accession>A0A1F5LS98</accession>
<dbReference type="RefSeq" id="XP_022491329.1">
    <property type="nucleotide sequence ID" value="XM_022627997.1"/>
</dbReference>
<sequence length="48" mass="5175">MTTNICQHIAYNAYGGNLVASTSDNNALHSLSLRMESDDVIATSKECN</sequence>
<dbReference type="AlphaFoldDB" id="A0A1F5LS98"/>
<organism evidence="1 2">
    <name type="scientific">Penicillium arizonense</name>
    <dbReference type="NCBI Taxonomy" id="1835702"/>
    <lineage>
        <taxon>Eukaryota</taxon>
        <taxon>Fungi</taxon>
        <taxon>Dikarya</taxon>
        <taxon>Ascomycota</taxon>
        <taxon>Pezizomycotina</taxon>
        <taxon>Eurotiomycetes</taxon>
        <taxon>Eurotiomycetidae</taxon>
        <taxon>Eurotiales</taxon>
        <taxon>Aspergillaceae</taxon>
        <taxon>Penicillium</taxon>
    </lineage>
</organism>
<gene>
    <name evidence="1" type="ORF">PENARI_c003G00013</name>
</gene>
<keyword evidence="2" id="KW-1185">Reference proteome</keyword>
<protein>
    <submittedName>
        <fullName evidence="1">Uncharacterized protein</fullName>
    </submittedName>
</protein>
<reference evidence="1 2" key="1">
    <citation type="journal article" date="2016" name="Sci. Rep.">
        <title>Penicillium arizonense, a new, genome sequenced fungal species, reveals a high chemical diversity in secreted metabolites.</title>
        <authorList>
            <person name="Grijseels S."/>
            <person name="Nielsen J.C."/>
            <person name="Randelovic M."/>
            <person name="Nielsen J."/>
            <person name="Nielsen K.F."/>
            <person name="Workman M."/>
            <person name="Frisvad J.C."/>
        </authorList>
    </citation>
    <scope>NUCLEOTIDE SEQUENCE [LARGE SCALE GENOMIC DNA]</scope>
    <source>
        <strain evidence="1 2">CBS 141311</strain>
    </source>
</reference>
<dbReference type="Proteomes" id="UP000177622">
    <property type="component" value="Unassembled WGS sequence"/>
</dbReference>
<dbReference type="GeneID" id="34572731"/>